<dbReference type="InterPro" id="IPR000415">
    <property type="entry name" value="Nitroreductase-like"/>
</dbReference>
<dbReference type="EMBL" id="CP021431">
    <property type="protein sequence ID" value="ART99781.1"/>
    <property type="molecule type" value="Genomic_DNA"/>
</dbReference>
<dbReference type="Gene3D" id="3.40.109.10">
    <property type="entry name" value="NADH Oxidase"/>
    <property type="match status" value="1"/>
</dbReference>
<name>A0A1Y0E8S6_9RHOB</name>
<reference evidence="2 3" key="1">
    <citation type="submission" date="2017-05" db="EMBL/GenBank/DDBJ databases">
        <title>Genome Sequence of Loktanella vestfoldensis Strain SMR4r Isolated from a Culture of the Diatom Skeletonema marinoi.</title>
        <authorList>
            <person name="Topel M."/>
            <person name="Pinder M.I.M."/>
            <person name="Johansson O.N."/>
            <person name="Kourtchenko O."/>
            <person name="Godhe A."/>
            <person name="Clarke A.K."/>
        </authorList>
    </citation>
    <scope>NUCLEOTIDE SEQUENCE [LARGE SCALE GENOMIC DNA]</scope>
    <source>
        <strain evidence="2 3">SMR4r</strain>
    </source>
</reference>
<keyword evidence="1" id="KW-0732">Signal</keyword>
<dbReference type="NCBIfam" id="NF047509">
    <property type="entry name" value="Rv3131_FMN_oxido"/>
    <property type="match status" value="1"/>
</dbReference>
<evidence type="ECO:0000313" key="2">
    <source>
        <dbReference type="EMBL" id="ART99781.1"/>
    </source>
</evidence>
<dbReference type="STRING" id="1122181.GCA_000382265_03290"/>
<proteinExistence type="predicted"/>
<keyword evidence="3" id="KW-1185">Reference proteome</keyword>
<dbReference type="Proteomes" id="UP000195273">
    <property type="component" value="Chromosome"/>
</dbReference>
<dbReference type="OrthoDB" id="8156917at2"/>
<dbReference type="KEGG" id="lvs:LOKVESSMR4R_00443"/>
<dbReference type="AlphaFoldDB" id="A0A1Y0E8S6"/>
<evidence type="ECO:0000313" key="3">
    <source>
        <dbReference type="Proteomes" id="UP000195273"/>
    </source>
</evidence>
<accession>A0A1Y0E8S6</accession>
<feature type="chain" id="PRO_5012756134" evidence="1">
    <location>
        <begin position="21"/>
        <end position="378"/>
    </location>
</feature>
<organism evidence="2 3">
    <name type="scientific">Yoonia vestfoldensis</name>
    <dbReference type="NCBI Taxonomy" id="245188"/>
    <lineage>
        <taxon>Bacteria</taxon>
        <taxon>Pseudomonadati</taxon>
        <taxon>Pseudomonadota</taxon>
        <taxon>Alphaproteobacteria</taxon>
        <taxon>Rhodobacterales</taxon>
        <taxon>Paracoccaceae</taxon>
        <taxon>Yoonia</taxon>
    </lineage>
</organism>
<dbReference type="GO" id="GO:0016491">
    <property type="term" value="F:oxidoreductase activity"/>
    <property type="evidence" value="ECO:0007669"/>
    <property type="project" value="InterPro"/>
</dbReference>
<sequence>MNRRKFLALSGGGIILAATATLGSIASRTPAAALAPWDRAGQMYEEPRMRALSYAILAPNPHNRQPWLVDLSRPGQVVLRVDTDRLLPDTDPFNRQITVGLGCFLELLVMAAAQDGFAVDLEVFPQGSDDLALDDRPVAIATFRAGAAMPDPLFAHVMTRRSNKDPFDTNRPVAPETIAQIASAAIHGSRVTGDASEPSIAMLRQLTTDAMIVEIDTPHTFQESVDLFRIGKAEVEANPDGIDFSGPLFETLGTFGLMTREAMADPTTSMFAQGKAAVLANTQTAMGHLWQATRGNSRADQIIAGRDWLRLNLAATAVGVDMQPLSQALQEFPEMALHYSAAHALLAQDGETLQMLCRLGYGPTIAPSPRWPLEAKLI</sequence>
<gene>
    <name evidence="2" type="ORF">LOKVESSMR4R_00443</name>
</gene>
<evidence type="ECO:0000256" key="1">
    <source>
        <dbReference type="SAM" id="SignalP"/>
    </source>
</evidence>
<protein>
    <submittedName>
        <fullName evidence="2">Putative NAD(P)H nitroreductase</fullName>
    </submittedName>
</protein>
<feature type="signal peptide" evidence="1">
    <location>
        <begin position="1"/>
        <end position="20"/>
    </location>
</feature>
<dbReference type="RefSeq" id="WP_087206107.1">
    <property type="nucleotide sequence ID" value="NZ_CP021431.1"/>
</dbReference>